<accession>A0A6C0L114</accession>
<dbReference type="PANTHER" id="PTHR20208:SF13">
    <property type="entry name" value="STRUCTURE-SPECIFIC ENDONUCLEASE SUBUNIT SLX1"/>
    <property type="match status" value="1"/>
</dbReference>
<dbReference type="Gene3D" id="3.40.1440.10">
    <property type="entry name" value="GIY-YIG endonuclease"/>
    <property type="match status" value="1"/>
</dbReference>
<organism evidence="2">
    <name type="scientific">viral metagenome</name>
    <dbReference type="NCBI Taxonomy" id="1070528"/>
    <lineage>
        <taxon>unclassified sequences</taxon>
        <taxon>metagenomes</taxon>
        <taxon>organismal metagenomes</taxon>
    </lineage>
</organism>
<evidence type="ECO:0000259" key="1">
    <source>
        <dbReference type="PROSITE" id="PS50164"/>
    </source>
</evidence>
<dbReference type="PROSITE" id="PS50164">
    <property type="entry name" value="GIY_YIG"/>
    <property type="match status" value="1"/>
</dbReference>
<dbReference type="SUPFAM" id="SSF82771">
    <property type="entry name" value="GIY-YIG endonuclease"/>
    <property type="match status" value="1"/>
</dbReference>
<dbReference type="InterPro" id="IPR050381">
    <property type="entry name" value="SLX1_endonuclease"/>
</dbReference>
<name>A0A6C0L114_9ZZZZ</name>
<dbReference type="AlphaFoldDB" id="A0A6C0L114"/>
<dbReference type="InterPro" id="IPR035901">
    <property type="entry name" value="GIY-YIG_endonuc_sf"/>
</dbReference>
<dbReference type="Pfam" id="PF01541">
    <property type="entry name" value="GIY-YIG"/>
    <property type="match status" value="1"/>
</dbReference>
<dbReference type="EMBL" id="MN741026">
    <property type="protein sequence ID" value="QHU23253.1"/>
    <property type="molecule type" value="Genomic_DNA"/>
</dbReference>
<protein>
    <recommendedName>
        <fullName evidence="1">GIY-YIG domain-containing protein</fullName>
    </recommendedName>
</protein>
<evidence type="ECO:0000313" key="2">
    <source>
        <dbReference type="EMBL" id="QHU23253.1"/>
    </source>
</evidence>
<sequence length="124" mass="14981">MYLVYIIKSENGRSYIGMTNDFFKRWKQHNRIITGGAKYTIRFNHWTPLCIVDGFKTKSEAMQCEWKLKRVSGYNNRIHHLSDIFHNSNKWTKKSPTISSQNLTIYCIDDYRHLFQKSKELHWF</sequence>
<reference evidence="2" key="1">
    <citation type="journal article" date="2020" name="Nature">
        <title>Giant virus diversity and host interactions through global metagenomics.</title>
        <authorList>
            <person name="Schulz F."/>
            <person name="Roux S."/>
            <person name="Paez-Espino D."/>
            <person name="Jungbluth S."/>
            <person name="Walsh D.A."/>
            <person name="Denef V.J."/>
            <person name="McMahon K.D."/>
            <person name="Konstantinidis K.T."/>
            <person name="Eloe-Fadrosh E.A."/>
            <person name="Kyrpides N.C."/>
            <person name="Woyke T."/>
        </authorList>
    </citation>
    <scope>NUCLEOTIDE SEQUENCE</scope>
    <source>
        <strain evidence="2">GVMAG-S-ERX555907-94</strain>
    </source>
</reference>
<dbReference type="InterPro" id="IPR000305">
    <property type="entry name" value="GIY-YIG_endonuc"/>
</dbReference>
<proteinExistence type="predicted"/>
<dbReference type="PANTHER" id="PTHR20208">
    <property type="entry name" value="STRUCTURE-SPECIFIC ENDONUCLEASE SUBUNIT SLX1"/>
    <property type="match status" value="1"/>
</dbReference>
<feature type="domain" description="GIY-YIG" evidence="1">
    <location>
        <begin position="1"/>
        <end position="81"/>
    </location>
</feature>